<dbReference type="GO" id="GO:0016747">
    <property type="term" value="F:acyltransferase activity, transferring groups other than amino-acyl groups"/>
    <property type="evidence" value="ECO:0007669"/>
    <property type="project" value="InterPro"/>
</dbReference>
<dbReference type="AlphaFoldDB" id="A0AAU8VHS8"/>
<dbReference type="CDD" id="cd04301">
    <property type="entry name" value="NAT_SF"/>
    <property type="match status" value="1"/>
</dbReference>
<proteinExistence type="predicted"/>
<reference evidence="4 5" key="1">
    <citation type="submission" date="2016-07" db="EMBL/GenBank/DDBJ databases">
        <title>Revisiting the taxonomy of the Elizabethkingia Genus using Whole-Genome Sequencing, Optical Mapping, and MALDI-TOF, along with proposal of three novel Elizabethkingia species: Elizabethkingia bruuniana sp. nov., Elizabethkingia ursingii sp. nov., and Elizabethkingia occulta sp. nov.</title>
        <authorList>
            <person name="Nicholson A.C."/>
        </authorList>
    </citation>
    <scope>NUCLEOTIDE SEQUENCE [LARGE SCALE GENOMIC DNA]</scope>
    <source>
        <strain evidence="4 5">F3201</strain>
    </source>
</reference>
<dbReference type="Pfam" id="PF00583">
    <property type="entry name" value="Acetyltransf_1"/>
    <property type="match status" value="1"/>
</dbReference>
<dbReference type="Proteomes" id="UP000190848">
    <property type="component" value="Chromosome"/>
</dbReference>
<dbReference type="PROSITE" id="PS51186">
    <property type="entry name" value="GNAT"/>
    <property type="match status" value="1"/>
</dbReference>
<keyword evidence="1" id="KW-0808">Transferase</keyword>
<feature type="domain" description="N-acetyltransferase" evidence="3">
    <location>
        <begin position="1"/>
        <end position="141"/>
    </location>
</feature>
<dbReference type="InterPro" id="IPR050832">
    <property type="entry name" value="Bact_Acetyltransf"/>
</dbReference>
<dbReference type="InterPro" id="IPR000182">
    <property type="entry name" value="GNAT_dom"/>
</dbReference>
<sequence length="141" mass="16600">MKIRPIKESDHNIISDLLSQLGYHDTERFIKEKIKALLEIPNEYLVVIENGNEQVFGFISIHIIPQIALEGDFARISYFAVDENYRSMGAGKMLEECCVQVATERNCDRIELHCHSRREKAHLFYYRQGYKESQKYLMKKL</sequence>
<dbReference type="InterPro" id="IPR016181">
    <property type="entry name" value="Acyl_CoA_acyltransferase"/>
</dbReference>
<evidence type="ECO:0000256" key="2">
    <source>
        <dbReference type="ARBA" id="ARBA00023315"/>
    </source>
</evidence>
<evidence type="ECO:0000259" key="3">
    <source>
        <dbReference type="PROSITE" id="PS51186"/>
    </source>
</evidence>
<evidence type="ECO:0000313" key="4">
    <source>
        <dbReference type="EMBL" id="AQX02835.1"/>
    </source>
</evidence>
<accession>A0AAU8VHS8</accession>
<dbReference type="RefSeq" id="WP_078396582.1">
    <property type="nucleotide sequence ID" value="NZ_CP016374.1"/>
</dbReference>
<dbReference type="Gene3D" id="3.40.630.30">
    <property type="match status" value="1"/>
</dbReference>
<evidence type="ECO:0000313" key="5">
    <source>
        <dbReference type="Proteomes" id="UP000190848"/>
    </source>
</evidence>
<protein>
    <submittedName>
        <fullName evidence="4">GNAT family acetyltransferase</fullName>
    </submittedName>
</protein>
<organism evidence="4 5">
    <name type="scientific">Elizabethkingia anophelis</name>
    <dbReference type="NCBI Taxonomy" id="1117645"/>
    <lineage>
        <taxon>Bacteria</taxon>
        <taxon>Pseudomonadati</taxon>
        <taxon>Bacteroidota</taxon>
        <taxon>Flavobacteriia</taxon>
        <taxon>Flavobacteriales</taxon>
        <taxon>Weeksellaceae</taxon>
        <taxon>Elizabethkingia</taxon>
    </lineage>
</organism>
<evidence type="ECO:0000256" key="1">
    <source>
        <dbReference type="ARBA" id="ARBA00022679"/>
    </source>
</evidence>
<dbReference type="EMBL" id="CP016374">
    <property type="protein sequence ID" value="AQX02835.1"/>
    <property type="molecule type" value="Genomic_DNA"/>
</dbReference>
<keyword evidence="2" id="KW-0012">Acyltransferase</keyword>
<dbReference type="PANTHER" id="PTHR43877">
    <property type="entry name" value="AMINOALKYLPHOSPHONATE N-ACETYLTRANSFERASE-RELATED-RELATED"/>
    <property type="match status" value="1"/>
</dbReference>
<name>A0AAU8VHS8_9FLAO</name>
<dbReference type="SUPFAM" id="SSF55729">
    <property type="entry name" value="Acyl-CoA N-acyltransferases (Nat)"/>
    <property type="match status" value="1"/>
</dbReference>
<gene>
    <name evidence="4" type="ORF">BBD32_15895</name>
</gene>